<sequence>MNMTSATRRFGPVMRACLASAVAGVLATLPAGGVHAADTTDTTAQSPFVTPQHDVDVTYTIYPPHASQMSLKQRMRWSEARMTQRIDPGNTDTYMITDYRAKTLTVIDPDRRIRTIVPAPGAASVDPSRRAEGTWLRTGSATVAGHACTLWQTSDTDQRQSEICYTDDGVMLQVVRDGKVMVQATTIDTAPQDSTTFDVPSGLKEVRAANP</sequence>
<feature type="signal peptide" evidence="2">
    <location>
        <begin position="1"/>
        <end position="36"/>
    </location>
</feature>
<evidence type="ECO:0000313" key="4">
    <source>
        <dbReference type="EMBL" id="MCJ8354056.1"/>
    </source>
</evidence>
<proteinExistence type="predicted"/>
<evidence type="ECO:0000256" key="2">
    <source>
        <dbReference type="SAM" id="SignalP"/>
    </source>
</evidence>
<protein>
    <recommendedName>
        <fullName evidence="7">DUF4412 domain-containing protein</fullName>
    </recommendedName>
</protein>
<evidence type="ECO:0000256" key="1">
    <source>
        <dbReference type="SAM" id="MobiDB-lite"/>
    </source>
</evidence>
<name>A0AAW5ETD7_NOVHA</name>
<dbReference type="EMBL" id="JAIBCX010000019">
    <property type="protein sequence ID" value="MCJ8354056.1"/>
    <property type="molecule type" value="Genomic_DNA"/>
</dbReference>
<keyword evidence="5" id="KW-1185">Reference proteome</keyword>
<dbReference type="EMBL" id="BJNN01000040">
    <property type="protein sequence ID" value="GEC62721.1"/>
    <property type="molecule type" value="Genomic_DNA"/>
</dbReference>
<dbReference type="RefSeq" id="WP_003621169.1">
    <property type="nucleotide sequence ID" value="NZ_BJNN01000040.1"/>
</dbReference>
<evidence type="ECO:0008006" key="7">
    <source>
        <dbReference type="Google" id="ProtNLM"/>
    </source>
</evidence>
<feature type="chain" id="PRO_5043958195" description="DUF4412 domain-containing protein" evidence="2">
    <location>
        <begin position="37"/>
        <end position="211"/>
    </location>
</feature>
<feature type="region of interest" description="Disordered" evidence="1">
    <location>
        <begin position="191"/>
        <end position="211"/>
    </location>
</feature>
<evidence type="ECO:0000313" key="3">
    <source>
        <dbReference type="EMBL" id="GEC62721.1"/>
    </source>
</evidence>
<keyword evidence="2" id="KW-0732">Signal</keyword>
<dbReference type="AlphaFoldDB" id="A0AAW5ETD7"/>
<dbReference type="Proteomes" id="UP001202887">
    <property type="component" value="Unassembled WGS sequence"/>
</dbReference>
<comment type="caution">
    <text evidence="4">The sequence shown here is derived from an EMBL/GenBank/DDBJ whole genome shotgun (WGS) entry which is preliminary data.</text>
</comment>
<organism evidence="4 6">
    <name type="scientific">Novacetimonas hansenii</name>
    <name type="common">Komagataeibacter hansenii</name>
    <dbReference type="NCBI Taxonomy" id="436"/>
    <lineage>
        <taxon>Bacteria</taxon>
        <taxon>Pseudomonadati</taxon>
        <taxon>Pseudomonadota</taxon>
        <taxon>Alphaproteobacteria</taxon>
        <taxon>Acetobacterales</taxon>
        <taxon>Acetobacteraceae</taxon>
        <taxon>Novacetimonas</taxon>
    </lineage>
</organism>
<evidence type="ECO:0000313" key="5">
    <source>
        <dbReference type="Proteomes" id="UP000319478"/>
    </source>
</evidence>
<accession>A0AAW5ETD7</accession>
<reference evidence="4" key="3">
    <citation type="submission" date="2022-03" db="EMBL/GenBank/DDBJ databases">
        <authorList>
            <person name="Ryngajllo M."/>
            <person name="Jacek P."/>
            <person name="Kubiak K."/>
        </authorList>
    </citation>
    <scope>NUCLEOTIDE SEQUENCE</scope>
    <source>
        <strain evidence="4">SI1</strain>
    </source>
</reference>
<gene>
    <name evidence="3" type="ORF">GHA01_05700</name>
    <name evidence="4" type="ORF">K1W68_08650</name>
</gene>
<reference evidence="3 5" key="1">
    <citation type="submission" date="2019-06" db="EMBL/GenBank/DDBJ databases">
        <title>Whole genome shotgun sequence of Komagataeibacter hansenii NBRC 14820.</title>
        <authorList>
            <person name="Hosoyama A."/>
            <person name="Uohara A."/>
            <person name="Ohji S."/>
            <person name="Ichikawa N."/>
        </authorList>
    </citation>
    <scope>NUCLEOTIDE SEQUENCE [LARGE SCALE GENOMIC DNA]</scope>
    <source>
        <strain evidence="3 5">NBRC 14820</strain>
    </source>
</reference>
<evidence type="ECO:0000313" key="6">
    <source>
        <dbReference type="Proteomes" id="UP001202887"/>
    </source>
</evidence>
<reference evidence="4" key="2">
    <citation type="journal article" date="2021" name="Polymers (Basel)">
        <title>Highly Stretchable Bacterial Cellulose Produced by Komagataeibacter hansenii SI1.</title>
        <authorList>
            <person name="Cielecka I."/>
            <person name="Ryngajllo M."/>
            <person name="Maniukiewicz W."/>
            <person name="Bielecki S."/>
        </authorList>
    </citation>
    <scope>NUCLEOTIDE SEQUENCE</scope>
    <source>
        <strain evidence="4">SI1</strain>
    </source>
</reference>
<dbReference type="Proteomes" id="UP000319478">
    <property type="component" value="Unassembled WGS sequence"/>
</dbReference>